<reference evidence="10" key="2">
    <citation type="submission" date="2020-06" db="EMBL/GenBank/DDBJ databases">
        <authorList>
            <person name="Ji K."/>
            <person name="Li J."/>
        </authorList>
    </citation>
    <scope>NUCLEOTIDE SEQUENCE</scope>
    <source>
        <strain evidence="10">JKM2019</strain>
        <tissue evidence="10">Whole body</tissue>
    </source>
</reference>
<feature type="domain" description="Nanos-type" evidence="9">
    <location>
        <begin position="40"/>
        <end position="94"/>
    </location>
</feature>
<comment type="similarity">
    <text evidence="8">Belongs to the nanos family.</text>
</comment>
<keyword evidence="4 8" id="KW-0863">Zinc-finger</keyword>
<keyword evidence="6 8" id="KW-0810">Translation regulation</keyword>
<accession>A0A922IDZ2</accession>
<evidence type="ECO:0000256" key="4">
    <source>
        <dbReference type="ARBA" id="ARBA00022771"/>
    </source>
</evidence>
<comment type="caution">
    <text evidence="11">The sequence shown here is derived from an EMBL/GenBank/DDBJ whole genome shotgun (WGS) entry which is preliminary data.</text>
</comment>
<reference evidence="11" key="1">
    <citation type="submission" date="2013-05" db="EMBL/GenBank/DDBJ databases">
        <authorList>
            <person name="Yim A.K.Y."/>
            <person name="Chan T.F."/>
            <person name="Ji K.M."/>
            <person name="Liu X.Y."/>
            <person name="Zhou J.W."/>
            <person name="Li R.Q."/>
            <person name="Yang K.Y."/>
            <person name="Li J."/>
            <person name="Li M."/>
            <person name="Law P.T.W."/>
            <person name="Wu Y.L."/>
            <person name="Cai Z.L."/>
            <person name="Qin H."/>
            <person name="Bao Y."/>
            <person name="Leung R.K.K."/>
            <person name="Ng P.K.S."/>
            <person name="Zou J."/>
            <person name="Zhong X.J."/>
            <person name="Ran P.X."/>
            <person name="Zhong N.S."/>
            <person name="Liu Z.G."/>
            <person name="Tsui S.K.W."/>
        </authorList>
    </citation>
    <scope>NUCLEOTIDE SEQUENCE</scope>
    <source>
        <strain evidence="11">Derf</strain>
        <tissue evidence="11">Whole organism</tissue>
    </source>
</reference>
<dbReference type="PROSITE" id="PS51522">
    <property type="entry name" value="ZF_NANOS"/>
    <property type="match status" value="1"/>
</dbReference>
<reference evidence="11" key="4">
    <citation type="journal article" date="2022" name="Res Sq">
        <title>Comparative Genomics Reveals Insights into the Divergent Evolution of Astigmatic Mites and Household Pest Adaptations.</title>
        <authorList>
            <person name="Xiong Q."/>
            <person name="Wan A.T.-Y."/>
            <person name="Liu X.-Y."/>
            <person name="Fung C.S.-H."/>
            <person name="Xiao X."/>
            <person name="Malainual N."/>
            <person name="Hou J."/>
            <person name="Wang L."/>
            <person name="Wang M."/>
            <person name="Yang K."/>
            <person name="Cui Y."/>
            <person name="Leung E."/>
            <person name="Nong W."/>
            <person name="Shin S.-K."/>
            <person name="Au S."/>
            <person name="Jeong K.Y."/>
            <person name="Chew F.T."/>
            <person name="Hui J."/>
            <person name="Leung T.F."/>
            <person name="Tungtrongchitr A."/>
            <person name="Zhong N."/>
            <person name="Liu Z."/>
            <person name="Tsui S."/>
        </authorList>
    </citation>
    <scope>NUCLEOTIDE SEQUENCE</scope>
    <source>
        <strain evidence="11">Derf</strain>
        <tissue evidence="11">Whole organism</tissue>
    </source>
</reference>
<dbReference type="EMBL" id="SDOV01000008">
    <property type="protein sequence ID" value="KAH7638242.1"/>
    <property type="molecule type" value="Genomic_DNA"/>
</dbReference>
<evidence type="ECO:0000256" key="3">
    <source>
        <dbReference type="ARBA" id="ARBA00022723"/>
    </source>
</evidence>
<evidence type="ECO:0000259" key="9">
    <source>
        <dbReference type="PROSITE" id="PS51522"/>
    </source>
</evidence>
<dbReference type="GO" id="GO:0005737">
    <property type="term" value="C:cytoplasm"/>
    <property type="evidence" value="ECO:0007669"/>
    <property type="project" value="UniProtKB-SubCell"/>
</dbReference>
<dbReference type="OrthoDB" id="5864971at2759"/>
<dbReference type="GO" id="GO:0003723">
    <property type="term" value="F:RNA binding"/>
    <property type="evidence" value="ECO:0007669"/>
    <property type="project" value="UniProtKB-UniRule"/>
</dbReference>
<keyword evidence="2" id="KW-0963">Cytoplasm</keyword>
<evidence type="ECO:0000313" key="10">
    <source>
        <dbReference type="EMBL" id="KAH7638242.1"/>
    </source>
</evidence>
<sequence>MSENPKKIKPYWTQPSEPIYPNGNVDYISIELMRNYRGPSCNFCRENGEPFQIWSSHYLRDQNGKLQCPILRSHSCEFCGATGDHAHTRSYCPYKHNPLVTDVLGQEHFYNMVDLKRDEYNSAGKPTPSRFRKKK</sequence>
<reference evidence="10" key="3">
    <citation type="journal article" date="2021" name="World Allergy Organ. J.">
        <title>Chromosome-level assembly of Dermatophagoides farinae genome and transcriptome reveals two novel allergens Der f 37 and Der f 39.</title>
        <authorList>
            <person name="Chen J."/>
            <person name="Cai Z."/>
            <person name="Fan D."/>
            <person name="Hu J."/>
            <person name="Hou Y."/>
            <person name="He Y."/>
            <person name="Zhang Z."/>
            <person name="Zhao Z."/>
            <person name="Gao P."/>
            <person name="Hu W."/>
            <person name="Sun J."/>
            <person name="Li J."/>
            <person name="Ji K."/>
        </authorList>
    </citation>
    <scope>NUCLEOTIDE SEQUENCE</scope>
    <source>
        <strain evidence="10">JKM2019</strain>
    </source>
</reference>
<dbReference type="PANTHER" id="PTHR12887">
    <property type="entry name" value="NANOS PROTEIN"/>
    <property type="match status" value="1"/>
</dbReference>
<evidence type="ECO:0000313" key="12">
    <source>
        <dbReference type="Proteomes" id="UP000790347"/>
    </source>
</evidence>
<keyword evidence="12" id="KW-1185">Reference proteome</keyword>
<dbReference type="Gene3D" id="4.10.60.30">
    <property type="entry name" value="Nanos, RNA-binding domain"/>
    <property type="match status" value="1"/>
</dbReference>
<protein>
    <submittedName>
        <fullName evidence="11">Nanos protein</fullName>
    </submittedName>
    <submittedName>
        <fullName evidence="10">Nanos-like protein</fullName>
    </submittedName>
</protein>
<evidence type="ECO:0000256" key="6">
    <source>
        <dbReference type="ARBA" id="ARBA00022845"/>
    </source>
</evidence>
<keyword evidence="3" id="KW-0479">Metal-binding</keyword>
<evidence type="ECO:0000256" key="7">
    <source>
        <dbReference type="ARBA" id="ARBA00022884"/>
    </source>
</evidence>
<dbReference type="AlphaFoldDB" id="A0A922IDZ2"/>
<dbReference type="EMBL" id="ASGP02000001">
    <property type="protein sequence ID" value="KAH9530332.1"/>
    <property type="molecule type" value="Genomic_DNA"/>
</dbReference>
<comment type="subcellular location">
    <subcellularLocation>
        <location evidence="1">Cytoplasm</location>
    </subcellularLocation>
</comment>
<organism evidence="11 12">
    <name type="scientific">Dermatophagoides farinae</name>
    <name type="common">American house dust mite</name>
    <dbReference type="NCBI Taxonomy" id="6954"/>
    <lineage>
        <taxon>Eukaryota</taxon>
        <taxon>Metazoa</taxon>
        <taxon>Ecdysozoa</taxon>
        <taxon>Arthropoda</taxon>
        <taxon>Chelicerata</taxon>
        <taxon>Arachnida</taxon>
        <taxon>Acari</taxon>
        <taxon>Acariformes</taxon>
        <taxon>Sarcoptiformes</taxon>
        <taxon>Astigmata</taxon>
        <taxon>Psoroptidia</taxon>
        <taxon>Analgoidea</taxon>
        <taxon>Pyroglyphidae</taxon>
        <taxon>Dermatophagoidinae</taxon>
        <taxon>Dermatophagoides</taxon>
    </lineage>
</organism>
<keyword evidence="7 8" id="KW-0694">RNA-binding</keyword>
<dbReference type="InterPro" id="IPR038129">
    <property type="entry name" value="Nanos_sf"/>
</dbReference>
<evidence type="ECO:0000313" key="11">
    <source>
        <dbReference type="EMBL" id="KAH9530332.1"/>
    </source>
</evidence>
<name>A0A922IDZ2_DERFA</name>
<evidence type="ECO:0000256" key="8">
    <source>
        <dbReference type="PROSITE-ProRule" id="PRU00855"/>
    </source>
</evidence>
<dbReference type="GO" id="GO:0006417">
    <property type="term" value="P:regulation of translation"/>
    <property type="evidence" value="ECO:0007669"/>
    <property type="project" value="UniProtKB-UniRule"/>
</dbReference>
<evidence type="ECO:0000256" key="1">
    <source>
        <dbReference type="ARBA" id="ARBA00004496"/>
    </source>
</evidence>
<dbReference type="GO" id="GO:0008270">
    <property type="term" value="F:zinc ion binding"/>
    <property type="evidence" value="ECO:0007669"/>
    <property type="project" value="UniProtKB-KW"/>
</dbReference>
<dbReference type="InterPro" id="IPR008705">
    <property type="entry name" value="Nanos/Xcar2"/>
</dbReference>
<dbReference type="Proteomes" id="UP000790347">
    <property type="component" value="Unassembled WGS sequence"/>
</dbReference>
<proteinExistence type="inferred from homology"/>
<evidence type="ECO:0000256" key="2">
    <source>
        <dbReference type="ARBA" id="ARBA00022490"/>
    </source>
</evidence>
<dbReference type="Pfam" id="PF05741">
    <property type="entry name" value="zf-nanos"/>
    <property type="match status" value="1"/>
</dbReference>
<gene>
    <name evidence="11" type="primary">NANOS2</name>
    <name evidence="11" type="ORF">DERF_004145</name>
    <name evidence="10" type="ORF">HUG17_9348</name>
</gene>
<keyword evidence="5" id="KW-0862">Zinc</keyword>
<dbReference type="InterPro" id="IPR024161">
    <property type="entry name" value="Znf_nanos-typ"/>
</dbReference>
<dbReference type="Proteomes" id="UP000828236">
    <property type="component" value="Unassembled WGS sequence"/>
</dbReference>
<evidence type="ECO:0000256" key="5">
    <source>
        <dbReference type="ARBA" id="ARBA00022833"/>
    </source>
</evidence>